<name>A0A182S1M7_ANOFN</name>
<evidence type="ECO:0000313" key="1">
    <source>
        <dbReference type="EnsemblMetazoa" id="AFUN014374-PA"/>
    </source>
</evidence>
<protein>
    <submittedName>
        <fullName evidence="1">Uncharacterized protein</fullName>
    </submittedName>
</protein>
<accession>A0A182S1M7</accession>
<proteinExistence type="predicted"/>
<dbReference type="AlphaFoldDB" id="A0A182S1M7"/>
<organism evidence="1">
    <name type="scientific">Anopheles funestus</name>
    <name type="common">African malaria mosquito</name>
    <dbReference type="NCBI Taxonomy" id="62324"/>
    <lineage>
        <taxon>Eukaryota</taxon>
        <taxon>Metazoa</taxon>
        <taxon>Ecdysozoa</taxon>
        <taxon>Arthropoda</taxon>
        <taxon>Hexapoda</taxon>
        <taxon>Insecta</taxon>
        <taxon>Pterygota</taxon>
        <taxon>Neoptera</taxon>
        <taxon>Endopterygota</taxon>
        <taxon>Diptera</taxon>
        <taxon>Nematocera</taxon>
        <taxon>Culicoidea</taxon>
        <taxon>Culicidae</taxon>
        <taxon>Anophelinae</taxon>
        <taxon>Anopheles</taxon>
    </lineage>
</organism>
<dbReference type="EnsemblMetazoa" id="AFUN014374-RA">
    <property type="protein sequence ID" value="AFUN014374-PA"/>
    <property type="gene ID" value="AFUN014374"/>
</dbReference>
<reference evidence="1" key="1">
    <citation type="submission" date="2020-05" db="UniProtKB">
        <authorList>
            <consortium name="EnsemblMetazoa"/>
        </authorList>
    </citation>
    <scope>IDENTIFICATION</scope>
    <source>
        <strain evidence="1">FUMOZ</strain>
    </source>
</reference>
<sequence length="54" mass="6046">MSLLRKKIYAATTQLGGSLSYVWAEDGLYSSENIQHWQNTNFLTFSTSDSTLGL</sequence>
<dbReference type="VEuPathDB" id="VectorBase:AFUN014374"/>